<feature type="transmembrane region" description="Helical" evidence="1">
    <location>
        <begin position="12"/>
        <end position="30"/>
    </location>
</feature>
<keyword evidence="3" id="KW-1185">Reference proteome</keyword>
<dbReference type="EMBL" id="JABBVZ010000002">
    <property type="protein sequence ID" value="NMP20926.1"/>
    <property type="molecule type" value="Genomic_DNA"/>
</dbReference>
<keyword evidence="1" id="KW-1133">Transmembrane helix</keyword>
<keyword evidence="1" id="KW-0472">Membrane</keyword>
<dbReference type="Pfam" id="PF14584">
    <property type="entry name" value="DUF4446"/>
    <property type="match status" value="1"/>
</dbReference>
<keyword evidence="1" id="KW-0812">Transmembrane</keyword>
<protein>
    <submittedName>
        <fullName evidence="2">DUF4446 family protein</fullName>
    </submittedName>
</protein>
<name>A0A7Y0Q1K4_9FIRM</name>
<evidence type="ECO:0000256" key="1">
    <source>
        <dbReference type="SAM" id="Phobius"/>
    </source>
</evidence>
<comment type="caution">
    <text evidence="2">The sequence shown here is derived from an EMBL/GenBank/DDBJ whole genome shotgun (WGS) entry which is preliminary data.</text>
</comment>
<organism evidence="2 3">
    <name type="scientific">Sulfobacillus harzensis</name>
    <dbReference type="NCBI Taxonomy" id="2729629"/>
    <lineage>
        <taxon>Bacteria</taxon>
        <taxon>Bacillati</taxon>
        <taxon>Bacillota</taxon>
        <taxon>Clostridia</taxon>
        <taxon>Eubacteriales</taxon>
        <taxon>Clostridiales Family XVII. Incertae Sedis</taxon>
        <taxon>Sulfobacillus</taxon>
    </lineage>
</organism>
<proteinExistence type="predicted"/>
<dbReference type="AlphaFoldDB" id="A0A7Y0Q1K4"/>
<evidence type="ECO:0000313" key="3">
    <source>
        <dbReference type="Proteomes" id="UP000533476"/>
    </source>
</evidence>
<dbReference type="InterPro" id="IPR027981">
    <property type="entry name" value="DUF4446"/>
</dbReference>
<dbReference type="Proteomes" id="UP000533476">
    <property type="component" value="Unassembled WGS sequence"/>
</dbReference>
<reference evidence="2 3" key="1">
    <citation type="submission" date="2020-04" db="EMBL/GenBank/DDBJ databases">
        <authorList>
            <person name="Zhang R."/>
            <person name="Schippers A."/>
        </authorList>
    </citation>
    <scope>NUCLEOTIDE SEQUENCE [LARGE SCALE GENOMIC DNA]</scope>
    <source>
        <strain evidence="2 3">DSM 109850</strain>
    </source>
</reference>
<sequence length="170" mass="18558">MSLPTVDLAYGALGLAVIALIFGIWGLAAASRVKRRYLRVFGDEKPQNVEALIAALHERVDAAVDRFDAFGARLDTVETKAGQAINRVGLVRFNPFMDTGSDLSFSAALLNDHGDGLVLTSLWGRDEVRLYAKPVESHESRYVLSQEEKQALDMARNVRGSQPIASKSQA</sequence>
<gene>
    <name evidence="2" type="ORF">HIJ39_00955</name>
</gene>
<accession>A0A7Y0Q1K4</accession>
<evidence type="ECO:0000313" key="2">
    <source>
        <dbReference type="EMBL" id="NMP20926.1"/>
    </source>
</evidence>